<dbReference type="Pfam" id="PF00561">
    <property type="entry name" value="Abhydrolase_1"/>
    <property type="match status" value="1"/>
</dbReference>
<keyword evidence="2" id="KW-0378">Hydrolase</keyword>
<dbReference type="InParanoid" id="A0A803TPY1"/>
<reference evidence="4" key="3">
    <citation type="submission" date="2025-09" db="UniProtKB">
        <authorList>
            <consortium name="Ensembl"/>
        </authorList>
    </citation>
    <scope>IDENTIFICATION</scope>
</reference>
<dbReference type="Gene3D" id="3.40.50.1820">
    <property type="entry name" value="alpha/beta hydrolase"/>
    <property type="match status" value="1"/>
</dbReference>
<dbReference type="FunCoup" id="A0A803TPY1">
    <property type="interactions" value="8"/>
</dbReference>
<sequence>MIAFKYHFKIALVAIIPFPFWPSCPFQCLQPSLLNSWRLSKLGSHDPDSVNAVSKCITPTVQRCATRAVAQRCVSPSRRREELQGFQGEGSGKLLFSAEQMMAAARMADLVSEMRFLVPWGHIAAKAWGSPQGRPVLCLHGWLDNANTFNKLIPLLPKDCYYVAIDFAGHGLSSHRPAGYPYHVEDYMGDVRRAAAALKWSRFSLLGHSMGGTIACMFSYVFPEMVDKLILVESTGFYPRAQKWENYLIESRTAVENMLNMEAKQHQSPKVRSSEEALQRLLEANDHLTEESGKILLERGATKVPGGLVYSRDVRATSHVNSPAPLQYQANYVKKIQADVLMIVTQDGLFGIGAIYYDSLAIISEAFRASCKQHFQFVNIPGNHFIHLNEPEFVAGIISTFLNKNKSLKANL</sequence>
<dbReference type="GeneTree" id="ENSGT00530000063960"/>
<dbReference type="Bgee" id="ENSACAG00000003608">
    <property type="expression patterns" value="Expressed in dewlap and 12 other cell types or tissues"/>
</dbReference>
<dbReference type="PRINTS" id="PR00111">
    <property type="entry name" value="ABHYDROLASE"/>
</dbReference>
<comment type="similarity">
    <text evidence="1">Belongs to the AB hydrolase superfamily.</text>
</comment>
<dbReference type="AlphaFoldDB" id="A0A803TPY1"/>
<accession>A0A803TPY1</accession>
<dbReference type="GO" id="GO:0016787">
    <property type="term" value="F:hydrolase activity"/>
    <property type="evidence" value="ECO:0007669"/>
    <property type="project" value="UniProtKB-KW"/>
</dbReference>
<evidence type="ECO:0000313" key="5">
    <source>
        <dbReference type="Proteomes" id="UP000001646"/>
    </source>
</evidence>
<reference evidence="4" key="2">
    <citation type="submission" date="2025-08" db="UniProtKB">
        <authorList>
            <consortium name="Ensembl"/>
        </authorList>
    </citation>
    <scope>IDENTIFICATION</scope>
</reference>
<feature type="domain" description="AB hydrolase-1" evidence="3">
    <location>
        <begin position="135"/>
        <end position="391"/>
    </location>
</feature>
<evidence type="ECO:0000259" key="3">
    <source>
        <dbReference type="Pfam" id="PF00561"/>
    </source>
</evidence>
<keyword evidence="5" id="KW-1185">Reference proteome</keyword>
<reference evidence="4" key="1">
    <citation type="submission" date="2009-12" db="EMBL/GenBank/DDBJ databases">
        <title>The Genome Sequence of Anolis carolinensis (Green Anole Lizard).</title>
        <authorList>
            <consortium name="The Genome Sequencing Platform"/>
            <person name="Di Palma F."/>
            <person name="Alfoldi J."/>
            <person name="Heiman D."/>
            <person name="Young S."/>
            <person name="Grabherr M."/>
            <person name="Johnson J."/>
            <person name="Lander E.S."/>
            <person name="Lindblad-Toh K."/>
        </authorList>
    </citation>
    <scope>NUCLEOTIDE SEQUENCE [LARGE SCALE GENOMIC DNA]</scope>
    <source>
        <strain evidence="4">JBL SC #1</strain>
    </source>
</reference>
<dbReference type="InterPro" id="IPR000073">
    <property type="entry name" value="AB_hydrolase_1"/>
</dbReference>
<dbReference type="OrthoDB" id="190201at2759"/>
<evidence type="ECO:0000256" key="2">
    <source>
        <dbReference type="ARBA" id="ARBA00022801"/>
    </source>
</evidence>
<name>A0A803TPY1_ANOCA</name>
<dbReference type="PANTHER" id="PTHR43798:SF14">
    <property type="entry name" value="SERINE HYDROLASE-LIKE PROTEIN DDB_G0286239"/>
    <property type="match status" value="1"/>
</dbReference>
<dbReference type="SUPFAM" id="SSF53474">
    <property type="entry name" value="alpha/beta-Hydrolases"/>
    <property type="match status" value="1"/>
</dbReference>
<dbReference type="InterPro" id="IPR050266">
    <property type="entry name" value="AB_hydrolase_sf"/>
</dbReference>
<dbReference type="Ensembl" id="ENSACAT00000049172.1">
    <property type="protein sequence ID" value="ENSACAP00000037271.1"/>
    <property type="gene ID" value="ENSACAG00000003608.4"/>
</dbReference>
<evidence type="ECO:0000313" key="4">
    <source>
        <dbReference type="Ensembl" id="ENSACAP00000037271.1"/>
    </source>
</evidence>
<proteinExistence type="inferred from homology"/>
<organism evidence="4 5">
    <name type="scientific">Anolis carolinensis</name>
    <name type="common">Green anole</name>
    <name type="synonym">American chameleon</name>
    <dbReference type="NCBI Taxonomy" id="28377"/>
    <lineage>
        <taxon>Eukaryota</taxon>
        <taxon>Metazoa</taxon>
        <taxon>Chordata</taxon>
        <taxon>Craniata</taxon>
        <taxon>Vertebrata</taxon>
        <taxon>Euteleostomi</taxon>
        <taxon>Lepidosauria</taxon>
        <taxon>Squamata</taxon>
        <taxon>Bifurcata</taxon>
        <taxon>Unidentata</taxon>
        <taxon>Episquamata</taxon>
        <taxon>Toxicofera</taxon>
        <taxon>Iguania</taxon>
        <taxon>Dactyloidae</taxon>
        <taxon>Anolis</taxon>
    </lineage>
</organism>
<evidence type="ECO:0000256" key="1">
    <source>
        <dbReference type="ARBA" id="ARBA00008645"/>
    </source>
</evidence>
<dbReference type="PANTHER" id="PTHR43798">
    <property type="entry name" value="MONOACYLGLYCEROL LIPASE"/>
    <property type="match status" value="1"/>
</dbReference>
<dbReference type="InterPro" id="IPR029058">
    <property type="entry name" value="AB_hydrolase_fold"/>
</dbReference>
<protein>
    <submittedName>
        <fullName evidence="4">Serine hydrolase like 2</fullName>
    </submittedName>
</protein>
<dbReference type="Proteomes" id="UP000001646">
    <property type="component" value="Unplaced"/>
</dbReference>
<dbReference type="GO" id="GO:0016020">
    <property type="term" value="C:membrane"/>
    <property type="evidence" value="ECO:0000318"/>
    <property type="project" value="GO_Central"/>
</dbReference>
<gene>
    <name evidence="4" type="primary">SERHL2</name>
</gene>
<dbReference type="KEGG" id="acs:100564880"/>